<keyword evidence="3" id="KW-1185">Reference proteome</keyword>
<dbReference type="Pfam" id="PF17919">
    <property type="entry name" value="RT_RNaseH_2"/>
    <property type="match status" value="1"/>
</dbReference>
<dbReference type="GO" id="GO:0015074">
    <property type="term" value="P:DNA integration"/>
    <property type="evidence" value="ECO:0007669"/>
    <property type="project" value="InterPro"/>
</dbReference>
<dbReference type="EMBL" id="BMAW01103208">
    <property type="protein sequence ID" value="GFT08040.1"/>
    <property type="molecule type" value="Genomic_DNA"/>
</dbReference>
<gene>
    <name evidence="2" type="primary">POL_822</name>
    <name evidence="2" type="ORF">NPIL_187391</name>
</gene>
<evidence type="ECO:0000313" key="2">
    <source>
        <dbReference type="EMBL" id="GFT08040.1"/>
    </source>
</evidence>
<feature type="domain" description="Integrase catalytic" evidence="1">
    <location>
        <begin position="205"/>
        <end position="312"/>
    </location>
</feature>
<dbReference type="GO" id="GO:0042575">
    <property type="term" value="C:DNA polymerase complex"/>
    <property type="evidence" value="ECO:0007669"/>
    <property type="project" value="UniProtKB-ARBA"/>
</dbReference>
<accession>A0A8X6NDV2</accession>
<proteinExistence type="predicted"/>
<dbReference type="Proteomes" id="UP000887013">
    <property type="component" value="Unassembled WGS sequence"/>
</dbReference>
<dbReference type="PANTHER" id="PTHR38681:SF1">
    <property type="entry name" value="RETROVIRUS-RELATED POL POLYPROTEIN FROM TRANSPOSON 412-LIKE PROTEIN"/>
    <property type="match status" value="1"/>
</dbReference>
<dbReference type="InterPro" id="IPR012337">
    <property type="entry name" value="RNaseH-like_sf"/>
</dbReference>
<protein>
    <submittedName>
        <fullName evidence="2">Retrovirus-related Pol polyprotein from transposon 412</fullName>
    </submittedName>
</protein>
<dbReference type="InterPro" id="IPR001584">
    <property type="entry name" value="Integrase_cat-core"/>
</dbReference>
<dbReference type="PANTHER" id="PTHR38681">
    <property type="entry name" value="RETROVIRUS-RELATED POL POLYPROTEIN FROM TRANSPOSON 412-LIKE PROTEIN-RELATED"/>
    <property type="match status" value="1"/>
</dbReference>
<evidence type="ECO:0000259" key="1">
    <source>
        <dbReference type="PROSITE" id="PS50994"/>
    </source>
</evidence>
<name>A0A8X6NDV2_NEPPI</name>
<evidence type="ECO:0000313" key="3">
    <source>
        <dbReference type="Proteomes" id="UP000887013"/>
    </source>
</evidence>
<dbReference type="SUPFAM" id="SSF56672">
    <property type="entry name" value="DNA/RNA polymerases"/>
    <property type="match status" value="1"/>
</dbReference>
<dbReference type="AlphaFoldDB" id="A0A8X6NDV2"/>
<dbReference type="InterPro" id="IPR043502">
    <property type="entry name" value="DNA/RNA_pol_sf"/>
</dbReference>
<dbReference type="GO" id="GO:0071897">
    <property type="term" value="P:DNA biosynthetic process"/>
    <property type="evidence" value="ECO:0007669"/>
    <property type="project" value="UniProtKB-ARBA"/>
</dbReference>
<organism evidence="2 3">
    <name type="scientific">Nephila pilipes</name>
    <name type="common">Giant wood spider</name>
    <name type="synonym">Nephila maculata</name>
    <dbReference type="NCBI Taxonomy" id="299642"/>
    <lineage>
        <taxon>Eukaryota</taxon>
        <taxon>Metazoa</taxon>
        <taxon>Ecdysozoa</taxon>
        <taxon>Arthropoda</taxon>
        <taxon>Chelicerata</taxon>
        <taxon>Arachnida</taxon>
        <taxon>Araneae</taxon>
        <taxon>Araneomorphae</taxon>
        <taxon>Entelegynae</taxon>
        <taxon>Araneoidea</taxon>
        <taxon>Nephilidae</taxon>
        <taxon>Nephila</taxon>
    </lineage>
</organism>
<dbReference type="SUPFAM" id="SSF53098">
    <property type="entry name" value="Ribonuclease H-like"/>
    <property type="match status" value="1"/>
</dbReference>
<reference evidence="2" key="1">
    <citation type="submission" date="2020-08" db="EMBL/GenBank/DDBJ databases">
        <title>Multicomponent nature underlies the extraordinary mechanical properties of spider dragline silk.</title>
        <authorList>
            <person name="Kono N."/>
            <person name="Nakamura H."/>
            <person name="Mori M."/>
            <person name="Yoshida Y."/>
            <person name="Ohtoshi R."/>
            <person name="Malay A.D."/>
            <person name="Moran D.A.P."/>
            <person name="Tomita M."/>
            <person name="Numata K."/>
            <person name="Arakawa K."/>
        </authorList>
    </citation>
    <scope>NUCLEOTIDE SEQUENCE</scope>
</reference>
<dbReference type="InterPro" id="IPR036397">
    <property type="entry name" value="RNaseH_sf"/>
</dbReference>
<dbReference type="Gene3D" id="3.30.420.10">
    <property type="entry name" value="Ribonuclease H-like superfamily/Ribonuclease H"/>
    <property type="match status" value="1"/>
</dbReference>
<dbReference type="GO" id="GO:0003676">
    <property type="term" value="F:nucleic acid binding"/>
    <property type="evidence" value="ECO:0007669"/>
    <property type="project" value="InterPro"/>
</dbReference>
<dbReference type="OrthoDB" id="413122at2759"/>
<dbReference type="PROSITE" id="PS50994">
    <property type="entry name" value="INTEGRASE"/>
    <property type="match status" value="1"/>
</dbReference>
<comment type="caution">
    <text evidence="2">The sequence shown here is derived from an EMBL/GenBank/DDBJ whole genome shotgun (WGS) entry which is preliminary data.</text>
</comment>
<sequence>MFLPSGKQERPSLGSQGGGTKMINRLYLSDGTFKSKYLIDTGVDVSVVHLTAASKHHPPASLQLFSANGTSKDSTAAFEKCKKDLAEAPVLYHPGADALLAIVVDASDTTIGAALYQQGSYILTVSTCECISVCKKRDRKIRTTKLSIRARTHRSCGTPTSIRESSLLPHLCGSVLQMARSISTGRDFSRGRGQGLYTYWITRLGPPLRLTADQRTQFESSLFETLSKFLGTEKQPKTPYHPAANGQVERFHRQLKVAIMAHGSAQWTTILLGYRATWKEDLQDTTAEKIYRAPIRLFGEFLCPSKQDADPATFVGRLRESMQRQISSNNSHHGKNTIFVSKDLTTCSHIFLRTDSMKKGLQLPYEVPIKQHEGYLRRTS</sequence>
<dbReference type="InterPro" id="IPR041577">
    <property type="entry name" value="RT_RNaseH_2"/>
</dbReference>